<reference evidence="3" key="1">
    <citation type="submission" date="2017-06" db="EMBL/GenBank/DDBJ databases">
        <authorList>
            <person name="LiPuma J."/>
            <person name="Spilker T."/>
        </authorList>
    </citation>
    <scope>NUCLEOTIDE SEQUENCE [LARGE SCALE GENOMIC DNA]</scope>
    <source>
        <strain evidence="3">AU17325</strain>
    </source>
</reference>
<dbReference type="OrthoDB" id="1062066at2"/>
<dbReference type="InterPro" id="IPR036514">
    <property type="entry name" value="SGNH_hydro_sf"/>
</dbReference>
<dbReference type="Gene3D" id="3.40.50.1110">
    <property type="entry name" value="SGNH hydrolase"/>
    <property type="match status" value="1"/>
</dbReference>
<reference evidence="1" key="2">
    <citation type="submission" date="2017-06" db="EMBL/GenBank/DDBJ databases">
        <authorList>
            <person name="Kim H.J."/>
            <person name="Triplett B.A."/>
        </authorList>
    </citation>
    <scope>NUCLEOTIDE SEQUENCE [LARGE SCALE GENOMIC DNA]</scope>
    <source>
        <strain evidence="1">AU17325</strain>
    </source>
</reference>
<dbReference type="GO" id="GO:0016788">
    <property type="term" value="F:hydrolase activity, acting on ester bonds"/>
    <property type="evidence" value="ECO:0007669"/>
    <property type="project" value="UniProtKB-ARBA"/>
</dbReference>
<dbReference type="Proteomes" id="UP000214600">
    <property type="component" value="Unassembled WGS sequence"/>
</dbReference>
<evidence type="ECO:0000313" key="2">
    <source>
        <dbReference type="EMBL" id="OXI45876.1"/>
    </source>
</evidence>
<dbReference type="SUPFAM" id="SSF52266">
    <property type="entry name" value="SGNH hydrolase"/>
    <property type="match status" value="1"/>
</dbReference>
<evidence type="ECO:0000313" key="1">
    <source>
        <dbReference type="EMBL" id="OXI36779.1"/>
    </source>
</evidence>
<evidence type="ECO:0008006" key="4">
    <source>
        <dbReference type="Google" id="ProtNLM"/>
    </source>
</evidence>
<dbReference type="RefSeq" id="WP_089451037.1">
    <property type="nucleotide sequence ID" value="NZ_NKFA01000006.1"/>
</dbReference>
<comment type="caution">
    <text evidence="1">The sequence shown here is derived from an EMBL/GenBank/DDBJ whole genome shotgun (WGS) entry which is preliminary data.</text>
</comment>
<organism evidence="1 3">
    <name type="scientific">Burkholderia aenigmatica</name>
    <dbReference type="NCBI Taxonomy" id="2015348"/>
    <lineage>
        <taxon>Bacteria</taxon>
        <taxon>Pseudomonadati</taxon>
        <taxon>Pseudomonadota</taxon>
        <taxon>Betaproteobacteria</taxon>
        <taxon>Burkholderiales</taxon>
        <taxon>Burkholderiaceae</taxon>
        <taxon>Burkholderia</taxon>
        <taxon>Burkholderia cepacia complex</taxon>
    </lineage>
</organism>
<gene>
    <name evidence="2" type="ORF">CFB84_13640</name>
    <name evidence="1" type="ORF">CFB84_32780</name>
</gene>
<name>A0A228I3X7_9BURK</name>
<proteinExistence type="predicted"/>
<evidence type="ECO:0000313" key="3">
    <source>
        <dbReference type="Proteomes" id="UP000214600"/>
    </source>
</evidence>
<dbReference type="EMBL" id="NKFA01000020">
    <property type="protein sequence ID" value="OXI36779.1"/>
    <property type="molecule type" value="Genomic_DNA"/>
</dbReference>
<sequence>MADTGTTRLSQKQRVGTFNGRELLPIVRDGETFAGTAQDLAEFVAPLAGQAAPVTQEAIAAANAAAESADAATISNSLAASAAKSAESSAAAAQAASVAALIQPGVYADEPTGRAAVADGQAFKVQGDGDKIAALEYRRIDASHSVLIAEYPSAQIALAVDMSYVDPDTAFRRVDEDGYVLDEVKANGAWRTVNWPIGTRAWRAIFGTEVTRIVVDEENFISSLEMDGGVMFRPEGGTRWIEWPAIAGSIPTGVSMDMDGFIVRMDMPDGTFLTPRGVIGAELPPSGAVYTRAEIDARNAENLTYSQAIKSRLMTNFQRPVFDYNILITYGQSLCNGYRAFPGLSTVLRAAGLFMLGGSIRPANVASGTQFIPTGGASELKPLQSCTQDSNGQIIEDVSPLTSQLGGVWWGESLSESEAAFLKIMMARAANQSDDAGPQFVVVNCGVDGKSVEDLSKGANPNLYDRIVDAVSQIKAIATAQGKTCGVTLFTYNQGEWNYYGANGFGNGATQDRAAYKTLLLRLISDAQSDIAAITGQKLPFITLLGQTGAGFTRDETNLSIGTAQLELSQENENIRLACPEYPYPVKPDWHFTANGARWFGCHFGEVAFRMLRGEDWQPLSLRKATRRGRTVLLDFTVPAPPIKFGLPFYAELNSTGTFVDLPNKGFSFIDSIGAFTATDIEIVSETQVLLTLPRNPNGSLMIRIADAANNFGRASLQDSNDLHALESYYYADNHAMGPTENIASLLGHPYPMNHWVAAGQFVVTSD</sequence>
<dbReference type="AlphaFoldDB" id="A0A228I3X7"/>
<dbReference type="EMBL" id="NKFA01000006">
    <property type="protein sequence ID" value="OXI45876.1"/>
    <property type="molecule type" value="Genomic_DNA"/>
</dbReference>
<accession>A0A228I3X7</accession>
<protein>
    <recommendedName>
        <fullName evidence="4">Sialate O-acetylesterase domain-containing protein</fullName>
    </recommendedName>
</protein>
<reference evidence="1 3" key="3">
    <citation type="submission" date="2017-08" db="EMBL/GenBank/DDBJ databases">
        <title>WGS of novel Burkholderia cepaca complex species.</title>
        <authorList>
            <person name="Lipuma J."/>
            <person name="Spilker T."/>
        </authorList>
    </citation>
    <scope>NUCLEOTIDE SEQUENCE [LARGE SCALE GENOMIC DNA]</scope>
    <source>
        <strain evidence="1 3">AU17325</strain>
    </source>
</reference>